<keyword evidence="2" id="KW-0472">Membrane</keyword>
<evidence type="ECO:0000256" key="1">
    <source>
        <dbReference type="SAM" id="MobiDB-lite"/>
    </source>
</evidence>
<keyword evidence="2" id="KW-1133">Transmembrane helix</keyword>
<organism evidence="3 4">
    <name type="scientific">Roridomyces roridus</name>
    <dbReference type="NCBI Taxonomy" id="1738132"/>
    <lineage>
        <taxon>Eukaryota</taxon>
        <taxon>Fungi</taxon>
        <taxon>Dikarya</taxon>
        <taxon>Basidiomycota</taxon>
        <taxon>Agaricomycotina</taxon>
        <taxon>Agaricomycetes</taxon>
        <taxon>Agaricomycetidae</taxon>
        <taxon>Agaricales</taxon>
        <taxon>Marasmiineae</taxon>
        <taxon>Mycenaceae</taxon>
        <taxon>Roridomyces</taxon>
    </lineage>
</organism>
<evidence type="ECO:0000256" key="2">
    <source>
        <dbReference type="SAM" id="Phobius"/>
    </source>
</evidence>
<accession>A0AAD7FMC5</accession>
<keyword evidence="2" id="KW-0812">Transmembrane</keyword>
<sequence length="190" mass="21135">MKRTVSALPTVRVKPKHLASTQSVPSTPTKCRSLSDDPTSPRTPKISRPPSWDGFESVLTTATRRAAMLGTITEEAAEIIIERDRARAPSPAPPPPPTTPSARTQFSPPESYRWPTPPVPPRTPRRSTPPPPSFAAPQPDLRRWYHGVALFIVWHLAIILLCTYLIVRVCWKPMALCSAILTIVFFCSFF</sequence>
<feature type="transmembrane region" description="Helical" evidence="2">
    <location>
        <begin position="148"/>
        <end position="167"/>
    </location>
</feature>
<evidence type="ECO:0000313" key="4">
    <source>
        <dbReference type="Proteomes" id="UP001221142"/>
    </source>
</evidence>
<dbReference type="AlphaFoldDB" id="A0AAD7FMC5"/>
<gene>
    <name evidence="3" type="ORF">FB45DRAFT_920618</name>
</gene>
<comment type="caution">
    <text evidence="3">The sequence shown here is derived from an EMBL/GenBank/DDBJ whole genome shotgun (WGS) entry which is preliminary data.</text>
</comment>
<protein>
    <submittedName>
        <fullName evidence="3">Uncharacterized protein</fullName>
    </submittedName>
</protein>
<feature type="compositionally biased region" description="Pro residues" evidence="1">
    <location>
        <begin position="115"/>
        <end position="134"/>
    </location>
</feature>
<feature type="region of interest" description="Disordered" evidence="1">
    <location>
        <begin position="1"/>
        <end position="54"/>
    </location>
</feature>
<reference evidence="3" key="1">
    <citation type="submission" date="2023-03" db="EMBL/GenBank/DDBJ databases">
        <title>Massive genome expansion in bonnet fungi (Mycena s.s.) driven by repeated elements and novel gene families across ecological guilds.</title>
        <authorList>
            <consortium name="Lawrence Berkeley National Laboratory"/>
            <person name="Harder C.B."/>
            <person name="Miyauchi S."/>
            <person name="Viragh M."/>
            <person name="Kuo A."/>
            <person name="Thoen E."/>
            <person name="Andreopoulos B."/>
            <person name="Lu D."/>
            <person name="Skrede I."/>
            <person name="Drula E."/>
            <person name="Henrissat B."/>
            <person name="Morin E."/>
            <person name="Kohler A."/>
            <person name="Barry K."/>
            <person name="LaButti K."/>
            <person name="Morin E."/>
            <person name="Salamov A."/>
            <person name="Lipzen A."/>
            <person name="Mereny Z."/>
            <person name="Hegedus B."/>
            <person name="Baldrian P."/>
            <person name="Stursova M."/>
            <person name="Weitz H."/>
            <person name="Taylor A."/>
            <person name="Grigoriev I.V."/>
            <person name="Nagy L.G."/>
            <person name="Martin F."/>
            <person name="Kauserud H."/>
        </authorList>
    </citation>
    <scope>NUCLEOTIDE SEQUENCE</scope>
    <source>
        <strain evidence="3">9284</strain>
    </source>
</reference>
<dbReference type="Proteomes" id="UP001221142">
    <property type="component" value="Unassembled WGS sequence"/>
</dbReference>
<name>A0AAD7FMC5_9AGAR</name>
<evidence type="ECO:0000313" key="3">
    <source>
        <dbReference type="EMBL" id="KAJ7627082.1"/>
    </source>
</evidence>
<feature type="compositionally biased region" description="Pro residues" evidence="1">
    <location>
        <begin position="90"/>
        <end position="99"/>
    </location>
</feature>
<proteinExistence type="predicted"/>
<feature type="region of interest" description="Disordered" evidence="1">
    <location>
        <begin position="85"/>
        <end position="135"/>
    </location>
</feature>
<dbReference type="EMBL" id="JARKIF010000011">
    <property type="protein sequence ID" value="KAJ7627082.1"/>
    <property type="molecule type" value="Genomic_DNA"/>
</dbReference>
<feature type="compositionally biased region" description="Polar residues" evidence="1">
    <location>
        <begin position="19"/>
        <end position="42"/>
    </location>
</feature>
<keyword evidence="4" id="KW-1185">Reference proteome</keyword>